<dbReference type="Gene3D" id="3.40.309.10">
    <property type="entry name" value="Aldehyde Dehydrogenase, Chain A, domain 2"/>
    <property type="match status" value="1"/>
</dbReference>
<feature type="active site" evidence="4 5">
    <location>
        <position position="236"/>
    </location>
</feature>
<evidence type="ECO:0000259" key="7">
    <source>
        <dbReference type="Pfam" id="PF00171"/>
    </source>
</evidence>
<accession>A0A4P9ZAH4</accession>
<dbReference type="InterPro" id="IPR016163">
    <property type="entry name" value="Ald_DH_C"/>
</dbReference>
<feature type="domain" description="Aldehyde dehydrogenase" evidence="7">
    <location>
        <begin position="36"/>
        <end position="466"/>
    </location>
</feature>
<feature type="active site" evidence="4">
    <location>
        <position position="273"/>
    </location>
</feature>
<dbReference type="PROSITE" id="PS00070">
    <property type="entry name" value="ALDEHYDE_DEHYDR_CYS"/>
    <property type="match status" value="1"/>
</dbReference>
<evidence type="ECO:0000256" key="6">
    <source>
        <dbReference type="RuleBase" id="RU003345"/>
    </source>
</evidence>
<evidence type="ECO:0000256" key="4">
    <source>
        <dbReference type="PIRSR" id="PIRSR036492-1"/>
    </source>
</evidence>
<evidence type="ECO:0000256" key="3">
    <source>
        <dbReference type="PIRNR" id="PIRNR036492"/>
    </source>
</evidence>
<comment type="similarity">
    <text evidence="1 3 6">Belongs to the aldehyde dehydrogenase family.</text>
</comment>
<evidence type="ECO:0000256" key="2">
    <source>
        <dbReference type="ARBA" id="ARBA00023002"/>
    </source>
</evidence>
<dbReference type="InterPro" id="IPR016162">
    <property type="entry name" value="Ald_DH_N"/>
</dbReference>
<dbReference type="InterPro" id="IPR012394">
    <property type="entry name" value="Aldehyde_DH_NAD(P)"/>
</dbReference>
<dbReference type="Pfam" id="PF00171">
    <property type="entry name" value="Aldedh"/>
    <property type="match status" value="1"/>
</dbReference>
<proteinExistence type="inferred from homology"/>
<dbReference type="Gene3D" id="3.40.605.10">
    <property type="entry name" value="Aldehyde Dehydrogenase, Chain A, domain 1"/>
    <property type="match status" value="1"/>
</dbReference>
<dbReference type="PANTHER" id="PTHR43570:SF16">
    <property type="entry name" value="ALDEHYDE DEHYDROGENASE TYPE III, ISOFORM Q"/>
    <property type="match status" value="1"/>
</dbReference>
<dbReference type="GO" id="GO:0005737">
    <property type="term" value="C:cytoplasm"/>
    <property type="evidence" value="ECO:0007669"/>
    <property type="project" value="TreeGrafter"/>
</dbReference>
<evidence type="ECO:0000313" key="8">
    <source>
        <dbReference type="EMBL" id="RKP29787.1"/>
    </source>
</evidence>
<organism evidence="8 9">
    <name type="scientific">Metschnikowia bicuspidata</name>
    <dbReference type="NCBI Taxonomy" id="27322"/>
    <lineage>
        <taxon>Eukaryota</taxon>
        <taxon>Fungi</taxon>
        <taxon>Dikarya</taxon>
        <taxon>Ascomycota</taxon>
        <taxon>Saccharomycotina</taxon>
        <taxon>Pichiomycetes</taxon>
        <taxon>Metschnikowiaceae</taxon>
        <taxon>Metschnikowia</taxon>
    </lineage>
</organism>
<evidence type="ECO:0000313" key="9">
    <source>
        <dbReference type="Proteomes" id="UP000268321"/>
    </source>
</evidence>
<gene>
    <name evidence="8" type="ORF">METBISCDRAFT_17787</name>
</gene>
<dbReference type="EMBL" id="ML004474">
    <property type="protein sequence ID" value="RKP29787.1"/>
    <property type="molecule type" value="Genomic_DNA"/>
</dbReference>
<dbReference type="GO" id="GO:0006081">
    <property type="term" value="P:aldehyde metabolic process"/>
    <property type="evidence" value="ECO:0007669"/>
    <property type="project" value="InterPro"/>
</dbReference>
<keyword evidence="2 3" id="KW-0560">Oxidoreductase</keyword>
<dbReference type="Proteomes" id="UP000268321">
    <property type="component" value="Unassembled WGS sequence"/>
</dbReference>
<name>A0A4P9ZAH4_9ASCO</name>
<dbReference type="GO" id="GO:0004029">
    <property type="term" value="F:aldehyde dehydrogenase (NAD+) activity"/>
    <property type="evidence" value="ECO:0007669"/>
    <property type="project" value="TreeGrafter"/>
</dbReference>
<keyword evidence="9" id="KW-1185">Reference proteome</keyword>
<dbReference type="InterPro" id="IPR015590">
    <property type="entry name" value="Aldehyde_DH_dom"/>
</dbReference>
<dbReference type="PIRSF" id="PIRSF036492">
    <property type="entry name" value="ALDH"/>
    <property type="match status" value="1"/>
</dbReference>
<sequence length="541" mass="59849">MANKTKRPKATESNCAPLVLKYTAKEEIPKIASRLTNSFHANGKTHSLQYRLNQLRNLYFAISNNKERICDALYKDFNRSPAETMNLECSVLMGHLIHTMAHLHKWAAPEKVQDTPVIMKINPVYVEHIPLGVVLVISPFNYPLILAIDSVAGAIAGGNCVVLKPSELTPHFSQLLAEILTDAMDSETFAVVNGAVEETTLLLDQKFDKIMYTGSTAVGTIIAKKAAETLTPVLLELGGKSPGFVLGDVKDSDIKTIAKRIVWGRYTNSGQTCVAIDYVLVHESVKDKLVNAIAEVINEEFYKDLTSSSNDYTHIINKKAFHSIKRMIDDTKGNVVVGGDADEATCFIPPTLIDDVSWEDSTMRQEIFGPVLPVIKYLDLEDAVRHVVKRHDTPLTLYIFTSGHLLRAKNPQVDLIRRAIRSGGTVVNDSFLHAALLNAPFGGIGQSGQGSYHGIYSFRAFTHERTTLESSLLTEKLMSVRYPPTNEKKNAMFRASQEWYNGAIWFSRTGDVSVGGPSTLWSWWHSTAGLASLVYKSFGGM</sequence>
<dbReference type="AlphaFoldDB" id="A0A4P9ZAH4"/>
<dbReference type="InterPro" id="IPR016160">
    <property type="entry name" value="Ald_DH_CS_CYS"/>
</dbReference>
<dbReference type="FunFam" id="3.40.605.10:FF:000004">
    <property type="entry name" value="Aldehyde dehydrogenase"/>
    <property type="match status" value="1"/>
</dbReference>
<dbReference type="InterPro" id="IPR016161">
    <property type="entry name" value="Ald_DH/histidinol_DH"/>
</dbReference>
<dbReference type="CDD" id="cd07135">
    <property type="entry name" value="ALDH_F14-YMR110C"/>
    <property type="match status" value="1"/>
</dbReference>
<dbReference type="SUPFAM" id="SSF53720">
    <property type="entry name" value="ALDH-like"/>
    <property type="match status" value="1"/>
</dbReference>
<dbReference type="PANTHER" id="PTHR43570">
    <property type="entry name" value="ALDEHYDE DEHYDROGENASE"/>
    <property type="match status" value="1"/>
</dbReference>
<reference evidence="9" key="1">
    <citation type="journal article" date="2018" name="Nat. Microbiol.">
        <title>Leveraging single-cell genomics to expand the fungal tree of life.</title>
        <authorList>
            <person name="Ahrendt S.R."/>
            <person name="Quandt C.A."/>
            <person name="Ciobanu D."/>
            <person name="Clum A."/>
            <person name="Salamov A."/>
            <person name="Andreopoulos B."/>
            <person name="Cheng J.F."/>
            <person name="Woyke T."/>
            <person name="Pelin A."/>
            <person name="Henrissat B."/>
            <person name="Reynolds N.K."/>
            <person name="Benny G.L."/>
            <person name="Smith M.E."/>
            <person name="James T.Y."/>
            <person name="Grigoriev I.V."/>
        </authorList>
    </citation>
    <scope>NUCLEOTIDE SEQUENCE [LARGE SCALE GENOMIC DNA]</scope>
    <source>
        <strain evidence="9">Baker2002</strain>
    </source>
</reference>
<evidence type="ECO:0000256" key="1">
    <source>
        <dbReference type="ARBA" id="ARBA00009986"/>
    </source>
</evidence>
<dbReference type="PROSITE" id="PS00687">
    <property type="entry name" value="ALDEHYDE_DEHYDR_GLU"/>
    <property type="match status" value="1"/>
</dbReference>
<protein>
    <recommendedName>
        <fullName evidence="3">Aldehyde dehydrogenase</fullName>
    </recommendedName>
</protein>
<dbReference type="OrthoDB" id="440325at2759"/>
<dbReference type="InterPro" id="IPR029510">
    <property type="entry name" value="Ald_DH_CS_GLU"/>
</dbReference>
<evidence type="ECO:0000256" key="5">
    <source>
        <dbReference type="PROSITE-ProRule" id="PRU10007"/>
    </source>
</evidence>